<dbReference type="GO" id="GO:0020037">
    <property type="term" value="F:heme binding"/>
    <property type="evidence" value="ECO:0007669"/>
    <property type="project" value="InterPro"/>
</dbReference>
<proteinExistence type="predicted"/>
<dbReference type="GO" id="GO:0046872">
    <property type="term" value="F:metal ion binding"/>
    <property type="evidence" value="ECO:0007669"/>
    <property type="project" value="UniProtKB-KW"/>
</dbReference>
<dbReference type="EMBL" id="CP003837">
    <property type="protein sequence ID" value="AGH44073.1"/>
    <property type="molecule type" value="Genomic_DNA"/>
</dbReference>
<dbReference type="Gene3D" id="1.10.490.10">
    <property type="entry name" value="Globins"/>
    <property type="match status" value="1"/>
</dbReference>
<evidence type="ECO:0000256" key="1">
    <source>
        <dbReference type="ARBA" id="ARBA00022448"/>
    </source>
</evidence>
<dbReference type="eggNOG" id="COG2346">
    <property type="taxonomic scope" value="Bacteria"/>
</dbReference>
<protein>
    <submittedName>
        <fullName evidence="6">Globin</fullName>
    </submittedName>
</protein>
<dbReference type="InterPro" id="IPR012292">
    <property type="entry name" value="Globin/Proto"/>
</dbReference>
<organism evidence="6 7">
    <name type="scientific">Paraglaciecola psychrophila 170</name>
    <dbReference type="NCBI Taxonomy" id="1129794"/>
    <lineage>
        <taxon>Bacteria</taxon>
        <taxon>Pseudomonadati</taxon>
        <taxon>Pseudomonadota</taxon>
        <taxon>Gammaproteobacteria</taxon>
        <taxon>Alteromonadales</taxon>
        <taxon>Alteromonadaceae</taxon>
        <taxon>Paraglaciecola</taxon>
    </lineage>
</organism>
<keyword evidence="3 5" id="KW-0479">Metal-binding</keyword>
<keyword evidence="1" id="KW-0813">Transport</keyword>
<evidence type="ECO:0000313" key="7">
    <source>
        <dbReference type="Proteomes" id="UP000011864"/>
    </source>
</evidence>
<dbReference type="HOGENOM" id="CLU_2992587_0_0_6"/>
<evidence type="ECO:0000256" key="2">
    <source>
        <dbReference type="ARBA" id="ARBA00022617"/>
    </source>
</evidence>
<evidence type="ECO:0000313" key="6">
    <source>
        <dbReference type="EMBL" id="AGH44073.1"/>
    </source>
</evidence>
<feature type="binding site" description="distal binding residue" evidence="5">
    <location>
        <position position="50"/>
    </location>
    <ligand>
        <name>heme</name>
        <dbReference type="ChEBI" id="CHEBI:30413"/>
    </ligand>
    <ligandPart>
        <name>Fe</name>
        <dbReference type="ChEBI" id="CHEBI:18248"/>
    </ligandPart>
</feature>
<dbReference type="GO" id="GO:0019825">
    <property type="term" value="F:oxygen binding"/>
    <property type="evidence" value="ECO:0007669"/>
    <property type="project" value="InterPro"/>
</dbReference>
<dbReference type="KEGG" id="gps:C427_1964"/>
<sequence>MNINLFEDIGGQAAVDAAVDIFYRIVLSDESIASFFDNTVDIDHDAQFVHQKSHLTR</sequence>
<evidence type="ECO:0000256" key="3">
    <source>
        <dbReference type="ARBA" id="ARBA00022723"/>
    </source>
</evidence>
<keyword evidence="7" id="KW-1185">Reference proteome</keyword>
<dbReference type="AlphaFoldDB" id="K7AE56"/>
<gene>
    <name evidence="6" type="ORF">C427_1964</name>
</gene>
<dbReference type="PATRIC" id="fig|1129794.4.peg.1947"/>
<dbReference type="Proteomes" id="UP000011864">
    <property type="component" value="Chromosome"/>
</dbReference>
<accession>K7AE56</accession>
<reference evidence="6 7" key="1">
    <citation type="journal article" date="2013" name="Genome Announc.">
        <title>Complete Genome Sequence of Glaciecola psychrophila Strain 170T.</title>
        <authorList>
            <person name="Yin J."/>
            <person name="Chen J."/>
            <person name="Liu G."/>
            <person name="Yu Y."/>
            <person name="Song L."/>
            <person name="Wang X."/>
            <person name="Qu X."/>
        </authorList>
    </citation>
    <scope>NUCLEOTIDE SEQUENCE [LARGE SCALE GENOMIC DNA]</scope>
    <source>
        <strain evidence="6 7">170</strain>
    </source>
</reference>
<evidence type="ECO:0000256" key="5">
    <source>
        <dbReference type="PIRSR" id="PIRSR601486-1"/>
    </source>
</evidence>
<name>K7AE56_9ALTE</name>
<dbReference type="InterPro" id="IPR009050">
    <property type="entry name" value="Globin-like_sf"/>
</dbReference>
<keyword evidence="2 5" id="KW-0349">Heme</keyword>
<dbReference type="InterPro" id="IPR001486">
    <property type="entry name" value="Hemoglobin_trunc"/>
</dbReference>
<evidence type="ECO:0000256" key="4">
    <source>
        <dbReference type="ARBA" id="ARBA00023004"/>
    </source>
</evidence>
<dbReference type="OrthoDB" id="9795814at2"/>
<dbReference type="Pfam" id="PF01152">
    <property type="entry name" value="Bac_globin"/>
    <property type="match status" value="1"/>
</dbReference>
<keyword evidence="4 5" id="KW-0408">Iron</keyword>
<dbReference type="SUPFAM" id="SSF46458">
    <property type="entry name" value="Globin-like"/>
    <property type="match status" value="1"/>
</dbReference>